<dbReference type="AlphaFoldDB" id="A0A6N7Y264"/>
<keyword evidence="2" id="KW-1185">Reference proteome</keyword>
<evidence type="ECO:0000313" key="1">
    <source>
        <dbReference type="EMBL" id="MSU02110.1"/>
    </source>
</evidence>
<comment type="caution">
    <text evidence="1">The sequence shown here is derived from an EMBL/GenBank/DDBJ whole genome shotgun (WGS) entry which is preliminary data.</text>
</comment>
<protein>
    <submittedName>
        <fullName evidence="1">Type IV toxin-antitoxin system AbiEi family antitoxin domain-containing protein</fullName>
    </submittedName>
</protein>
<evidence type="ECO:0000313" key="2">
    <source>
        <dbReference type="Proteomes" id="UP000469523"/>
    </source>
</evidence>
<sequence length="202" mass="23988">MDILKDIFNNSVVLTTAKLNEYGISNYMIDRLLSENKISRVSRGNYIYNEIHIYDYEIISSSFPEAIIYLESALLLHEYTERIPNEWKIAVGRNMNRNKYNLEYPKIKAHFIDESILDIGVMEIETYLDEENHKNKVITKIYDKDKTICDIIKHRNKIDKEVFNSAIRKYIQDNDKNLNNLYKYARELNVLGLVETYIGVWF</sequence>
<organism evidence="1 2">
    <name type="scientific">Tissierella pigra</name>
    <dbReference type="NCBI Taxonomy" id="2607614"/>
    <lineage>
        <taxon>Bacteria</taxon>
        <taxon>Bacillati</taxon>
        <taxon>Bacillota</taxon>
        <taxon>Tissierellia</taxon>
        <taxon>Tissierellales</taxon>
        <taxon>Tissierellaceae</taxon>
        <taxon>Tissierella</taxon>
    </lineage>
</organism>
<dbReference type="Proteomes" id="UP000469523">
    <property type="component" value="Unassembled WGS sequence"/>
</dbReference>
<dbReference type="EMBL" id="VUNQ01000025">
    <property type="protein sequence ID" value="MSU02110.1"/>
    <property type="molecule type" value="Genomic_DNA"/>
</dbReference>
<proteinExistence type="predicted"/>
<reference evidence="1 2" key="1">
    <citation type="submission" date="2019-09" db="EMBL/GenBank/DDBJ databases">
        <title>In-depth cultivation of the pig gut microbiome towards novel bacterial diversity and tailored functional studies.</title>
        <authorList>
            <person name="Wylensek D."/>
            <person name="Hitch T.C.A."/>
            <person name="Clavel T."/>
        </authorList>
    </citation>
    <scope>NUCLEOTIDE SEQUENCE [LARGE SCALE GENOMIC DNA]</scope>
    <source>
        <strain evidence="1 2">WCA3-693-APC-4?</strain>
    </source>
</reference>
<dbReference type="RefSeq" id="WP_154440762.1">
    <property type="nucleotide sequence ID" value="NZ_JAHLPJ010000002.1"/>
</dbReference>
<name>A0A6N7Y264_9FIRM</name>
<accession>A0A6N7Y264</accession>
<gene>
    <name evidence="1" type="ORF">FYJ83_11575</name>
</gene>